<feature type="transmembrane region" description="Helical" evidence="1">
    <location>
        <begin position="129"/>
        <end position="148"/>
    </location>
</feature>
<dbReference type="OrthoDB" id="10532984at2759"/>
<name>A0A5J9W425_9POAL</name>
<keyword evidence="4" id="KW-1185">Reference proteome</keyword>
<evidence type="ECO:0000313" key="4">
    <source>
        <dbReference type="Proteomes" id="UP000324897"/>
    </source>
</evidence>
<feature type="non-terminal residue" evidence="3">
    <location>
        <position position="1"/>
    </location>
</feature>
<feature type="domain" description="DUF3615" evidence="2">
    <location>
        <begin position="25"/>
        <end position="69"/>
    </location>
</feature>
<dbReference type="Pfam" id="PF12274">
    <property type="entry name" value="DUF3615"/>
    <property type="match status" value="1"/>
</dbReference>
<keyword evidence="1" id="KW-0812">Transmembrane</keyword>
<sequence>MENRPMMYANNQYEPAPGKVTEYRHFDDGVCWTHGNFVARRKRSGCFSFPPAPRKLFFFEVKYSSGSTEMNQLLKPTVSWVSLFGGLNVVMADSMPFARHALVAFIFDILALGRCLHVDMQMYKEFVKCVINGPVCSIHLFLSLAIMICTTPTEHCHHRALRMGIL</sequence>
<keyword evidence="1" id="KW-0472">Membrane</keyword>
<proteinExistence type="predicted"/>
<dbReference type="EMBL" id="RWGY01000005">
    <property type="protein sequence ID" value="TVU42683.1"/>
    <property type="molecule type" value="Genomic_DNA"/>
</dbReference>
<gene>
    <name evidence="3" type="ORF">EJB05_09103</name>
</gene>
<evidence type="ECO:0000313" key="3">
    <source>
        <dbReference type="EMBL" id="TVU42683.1"/>
    </source>
</evidence>
<dbReference type="InterPro" id="IPR022059">
    <property type="entry name" value="DUF3615"/>
</dbReference>
<reference evidence="3 4" key="1">
    <citation type="journal article" date="2019" name="Sci. Rep.">
        <title>A high-quality genome of Eragrostis curvula grass provides insights into Poaceae evolution and supports new strategies to enhance forage quality.</title>
        <authorList>
            <person name="Carballo J."/>
            <person name="Santos B.A.C.M."/>
            <person name="Zappacosta D."/>
            <person name="Garbus I."/>
            <person name="Selva J.P."/>
            <person name="Gallo C.A."/>
            <person name="Diaz A."/>
            <person name="Albertini E."/>
            <person name="Caccamo M."/>
            <person name="Echenique V."/>
        </authorList>
    </citation>
    <scope>NUCLEOTIDE SEQUENCE [LARGE SCALE GENOMIC DNA]</scope>
    <source>
        <strain evidence="4">cv. Victoria</strain>
        <tissue evidence="3">Leaf</tissue>
    </source>
</reference>
<feature type="non-terminal residue" evidence="3">
    <location>
        <position position="166"/>
    </location>
</feature>
<dbReference type="Gramene" id="TVU42683">
    <property type="protein sequence ID" value="TVU42683"/>
    <property type="gene ID" value="EJB05_09103"/>
</dbReference>
<accession>A0A5J9W425</accession>
<evidence type="ECO:0000259" key="2">
    <source>
        <dbReference type="Pfam" id="PF12274"/>
    </source>
</evidence>
<evidence type="ECO:0000256" key="1">
    <source>
        <dbReference type="SAM" id="Phobius"/>
    </source>
</evidence>
<keyword evidence="1" id="KW-1133">Transmembrane helix</keyword>
<organism evidence="3 4">
    <name type="scientific">Eragrostis curvula</name>
    <name type="common">weeping love grass</name>
    <dbReference type="NCBI Taxonomy" id="38414"/>
    <lineage>
        <taxon>Eukaryota</taxon>
        <taxon>Viridiplantae</taxon>
        <taxon>Streptophyta</taxon>
        <taxon>Embryophyta</taxon>
        <taxon>Tracheophyta</taxon>
        <taxon>Spermatophyta</taxon>
        <taxon>Magnoliopsida</taxon>
        <taxon>Liliopsida</taxon>
        <taxon>Poales</taxon>
        <taxon>Poaceae</taxon>
        <taxon>PACMAD clade</taxon>
        <taxon>Chloridoideae</taxon>
        <taxon>Eragrostideae</taxon>
        <taxon>Eragrostidinae</taxon>
        <taxon>Eragrostis</taxon>
    </lineage>
</organism>
<comment type="caution">
    <text evidence="3">The sequence shown here is derived from an EMBL/GenBank/DDBJ whole genome shotgun (WGS) entry which is preliminary data.</text>
</comment>
<dbReference type="AlphaFoldDB" id="A0A5J9W425"/>
<protein>
    <recommendedName>
        <fullName evidence="2">DUF3615 domain-containing protein</fullName>
    </recommendedName>
</protein>
<dbReference type="Proteomes" id="UP000324897">
    <property type="component" value="Unassembled WGS sequence"/>
</dbReference>